<dbReference type="AlphaFoldDB" id="A0A0F9UQV8"/>
<protein>
    <recommendedName>
        <fullName evidence="2">RES domain-containing protein</fullName>
    </recommendedName>
</protein>
<evidence type="ECO:0000313" key="1">
    <source>
        <dbReference type="EMBL" id="KKN55983.1"/>
    </source>
</evidence>
<name>A0A0F9UQV8_9ZZZZ</name>
<dbReference type="EMBL" id="LAZR01000863">
    <property type="protein sequence ID" value="KKN55983.1"/>
    <property type="molecule type" value="Genomic_DNA"/>
</dbReference>
<organism evidence="1">
    <name type="scientific">marine sediment metagenome</name>
    <dbReference type="NCBI Taxonomy" id="412755"/>
    <lineage>
        <taxon>unclassified sequences</taxon>
        <taxon>metagenomes</taxon>
        <taxon>ecological metagenomes</taxon>
    </lineage>
</organism>
<evidence type="ECO:0008006" key="2">
    <source>
        <dbReference type="Google" id="ProtNLM"/>
    </source>
</evidence>
<proteinExistence type="predicted"/>
<reference evidence="1" key="1">
    <citation type="journal article" date="2015" name="Nature">
        <title>Complex archaea that bridge the gap between prokaryotes and eukaryotes.</title>
        <authorList>
            <person name="Spang A."/>
            <person name="Saw J.H."/>
            <person name="Jorgensen S.L."/>
            <person name="Zaremba-Niedzwiedzka K."/>
            <person name="Martijn J."/>
            <person name="Lind A.E."/>
            <person name="van Eijk R."/>
            <person name="Schleper C."/>
            <person name="Guy L."/>
            <person name="Ettema T.J."/>
        </authorList>
    </citation>
    <scope>NUCLEOTIDE SEQUENCE</scope>
</reference>
<accession>A0A0F9UQV8</accession>
<comment type="caution">
    <text evidence="1">The sequence shown here is derived from an EMBL/GenBank/DDBJ whole genome shotgun (WGS) entry which is preliminary data.</text>
</comment>
<sequence length="194" mass="22033">MYLADRIETALSEIRLQQGHVITANFQIQANKVCQILPIGEMLSIQRTGKSRFVPDAGPINDIINACEHEDAQSYLITDSFLHEILVNDKAPYQISSYLCDALYKKYPSVTVIAYPSAQLNAAINYAVKTDDFWNVWGVSGISKFNGEHLVQGVYKVTQRKNVIKIYDNDQLAWGNFLEDQRITDLPKHLWTPL</sequence>
<gene>
    <name evidence="1" type="ORF">LCGC14_0576720</name>
</gene>